<protein>
    <submittedName>
        <fullName evidence="1">Uncharacterized protein</fullName>
    </submittedName>
</protein>
<keyword evidence="2" id="KW-1185">Reference proteome</keyword>
<gene>
    <name evidence="1" type="ORF">WOLCODRAFT_122435</name>
</gene>
<proteinExistence type="predicted"/>
<organism evidence="1 2">
    <name type="scientific">Wolfiporia cocos (strain MD-104)</name>
    <name type="common">Brown rot fungus</name>
    <dbReference type="NCBI Taxonomy" id="742152"/>
    <lineage>
        <taxon>Eukaryota</taxon>
        <taxon>Fungi</taxon>
        <taxon>Dikarya</taxon>
        <taxon>Basidiomycota</taxon>
        <taxon>Agaricomycotina</taxon>
        <taxon>Agaricomycetes</taxon>
        <taxon>Polyporales</taxon>
        <taxon>Phaeolaceae</taxon>
        <taxon>Wolfiporia</taxon>
    </lineage>
</organism>
<evidence type="ECO:0000313" key="2">
    <source>
        <dbReference type="Proteomes" id="UP000218811"/>
    </source>
</evidence>
<dbReference type="EMBL" id="KB468146">
    <property type="protein sequence ID" value="PCH43691.1"/>
    <property type="molecule type" value="Genomic_DNA"/>
</dbReference>
<evidence type="ECO:0000313" key="1">
    <source>
        <dbReference type="EMBL" id="PCH43691.1"/>
    </source>
</evidence>
<accession>A0A2H3JP77</accession>
<sequence>MILFGRTRGRLGPGASLRLRWLTLRLRGGRARWWKRDCSGFGLWTRWQRHFCRVDLFPRGGGSKTRLRCCLAGCNIRCCRPPRAGCFSALLHIPSFCWPLLFRMYLARGFTP</sequence>
<dbReference type="AlphaFoldDB" id="A0A2H3JP77"/>
<reference evidence="1 2" key="1">
    <citation type="journal article" date="2012" name="Science">
        <title>The Paleozoic origin of enzymatic lignin decomposition reconstructed from 31 fungal genomes.</title>
        <authorList>
            <person name="Floudas D."/>
            <person name="Binder M."/>
            <person name="Riley R."/>
            <person name="Barry K."/>
            <person name="Blanchette R.A."/>
            <person name="Henrissat B."/>
            <person name="Martinez A.T."/>
            <person name="Otillar R."/>
            <person name="Spatafora J.W."/>
            <person name="Yadav J.S."/>
            <person name="Aerts A."/>
            <person name="Benoit I."/>
            <person name="Boyd A."/>
            <person name="Carlson A."/>
            <person name="Copeland A."/>
            <person name="Coutinho P.M."/>
            <person name="de Vries R.P."/>
            <person name="Ferreira P."/>
            <person name="Findley K."/>
            <person name="Foster B."/>
            <person name="Gaskell J."/>
            <person name="Glotzer D."/>
            <person name="Gorecki P."/>
            <person name="Heitman J."/>
            <person name="Hesse C."/>
            <person name="Hori C."/>
            <person name="Igarashi K."/>
            <person name="Jurgens J.A."/>
            <person name="Kallen N."/>
            <person name="Kersten P."/>
            <person name="Kohler A."/>
            <person name="Kuees U."/>
            <person name="Kumar T.K.A."/>
            <person name="Kuo A."/>
            <person name="LaButti K."/>
            <person name="Larrondo L.F."/>
            <person name="Lindquist E."/>
            <person name="Ling A."/>
            <person name="Lombard V."/>
            <person name="Lucas S."/>
            <person name="Lundell T."/>
            <person name="Martin R."/>
            <person name="McLaughlin D.J."/>
            <person name="Morgenstern I."/>
            <person name="Morin E."/>
            <person name="Murat C."/>
            <person name="Nagy L.G."/>
            <person name="Nolan M."/>
            <person name="Ohm R.A."/>
            <person name="Patyshakuliyeva A."/>
            <person name="Rokas A."/>
            <person name="Ruiz-Duenas F.J."/>
            <person name="Sabat G."/>
            <person name="Salamov A."/>
            <person name="Samejima M."/>
            <person name="Schmutz J."/>
            <person name="Slot J.C."/>
            <person name="St John F."/>
            <person name="Stenlid J."/>
            <person name="Sun H."/>
            <person name="Sun S."/>
            <person name="Syed K."/>
            <person name="Tsang A."/>
            <person name="Wiebenga A."/>
            <person name="Young D."/>
            <person name="Pisabarro A."/>
            <person name="Eastwood D.C."/>
            <person name="Martin F."/>
            <person name="Cullen D."/>
            <person name="Grigoriev I.V."/>
            <person name="Hibbett D.S."/>
        </authorList>
    </citation>
    <scope>NUCLEOTIDE SEQUENCE [LARGE SCALE GENOMIC DNA]</scope>
    <source>
        <strain evidence="1 2">MD-104</strain>
    </source>
</reference>
<dbReference type="Proteomes" id="UP000218811">
    <property type="component" value="Unassembled WGS sequence"/>
</dbReference>
<name>A0A2H3JP77_WOLCO</name>